<dbReference type="GeneID" id="66467207"/>
<evidence type="ECO:0000313" key="5">
    <source>
        <dbReference type="EMBL" id="RHL44485.1"/>
    </source>
</evidence>
<proteinExistence type="inferred from homology"/>
<evidence type="ECO:0000256" key="3">
    <source>
        <dbReference type="RuleBase" id="RU361235"/>
    </source>
</evidence>
<dbReference type="PROSITE" id="PS00122">
    <property type="entry name" value="CARBOXYLESTERASE_B_1"/>
    <property type="match status" value="1"/>
</dbReference>
<comment type="similarity">
    <text evidence="1 3">Belongs to the type-B carboxylesterase/lipase family.</text>
</comment>
<dbReference type="EC" id="3.1.1.-" evidence="3"/>
<keyword evidence="2 3" id="KW-0378">Hydrolase</keyword>
<evidence type="ECO:0000313" key="6">
    <source>
        <dbReference type="Proteomes" id="UP000283314"/>
    </source>
</evidence>
<dbReference type="Gene3D" id="3.40.50.1820">
    <property type="entry name" value="alpha/beta hydrolase"/>
    <property type="match status" value="1"/>
</dbReference>
<dbReference type="PANTHER" id="PTHR11559">
    <property type="entry name" value="CARBOXYLESTERASE"/>
    <property type="match status" value="1"/>
</dbReference>
<dbReference type="InterPro" id="IPR002018">
    <property type="entry name" value="CarbesteraseB"/>
</dbReference>
<evidence type="ECO:0000256" key="2">
    <source>
        <dbReference type="ARBA" id="ARBA00022801"/>
    </source>
</evidence>
<dbReference type="Pfam" id="PF00135">
    <property type="entry name" value="COesterase"/>
    <property type="match status" value="1"/>
</dbReference>
<dbReference type="GO" id="GO:0016787">
    <property type="term" value="F:hydrolase activity"/>
    <property type="evidence" value="ECO:0007669"/>
    <property type="project" value="UniProtKB-KW"/>
</dbReference>
<evidence type="ECO:0000259" key="4">
    <source>
        <dbReference type="Pfam" id="PF00135"/>
    </source>
</evidence>
<dbReference type="InterPro" id="IPR029058">
    <property type="entry name" value="AB_hydrolase_fold"/>
</dbReference>
<reference evidence="5 6" key="1">
    <citation type="submission" date="2018-08" db="EMBL/GenBank/DDBJ databases">
        <title>A genome reference for cultivated species of the human gut microbiota.</title>
        <authorList>
            <person name="Zou Y."/>
            <person name="Xue W."/>
            <person name="Luo G."/>
        </authorList>
    </citation>
    <scope>NUCLEOTIDE SEQUENCE [LARGE SCALE GENOMIC DNA]</scope>
    <source>
        <strain evidence="5 6">AF37-4</strain>
    </source>
</reference>
<feature type="domain" description="Carboxylesterase type B" evidence="4">
    <location>
        <begin position="16"/>
        <end position="508"/>
    </location>
</feature>
<protein>
    <recommendedName>
        <fullName evidence="3">Carboxylic ester hydrolase</fullName>
        <ecNumber evidence="3">3.1.1.-</ecNumber>
    </recommendedName>
</protein>
<evidence type="ECO:0000256" key="1">
    <source>
        <dbReference type="ARBA" id="ARBA00005964"/>
    </source>
</evidence>
<dbReference type="InterPro" id="IPR019826">
    <property type="entry name" value="Carboxylesterase_B_AS"/>
</dbReference>
<gene>
    <name evidence="5" type="ORF">DW018_08120</name>
</gene>
<comment type="caution">
    <text evidence="5">The sequence shown here is derived from an EMBL/GenBank/DDBJ whole genome shotgun (WGS) entry which is preliminary data.</text>
</comment>
<dbReference type="Proteomes" id="UP000283314">
    <property type="component" value="Unassembled WGS sequence"/>
</dbReference>
<dbReference type="EMBL" id="QROT01000006">
    <property type="protein sequence ID" value="RHL44485.1"/>
    <property type="molecule type" value="Genomic_DNA"/>
</dbReference>
<organism evidence="5 6">
    <name type="scientific">Eubacterium ventriosum</name>
    <dbReference type="NCBI Taxonomy" id="39496"/>
    <lineage>
        <taxon>Bacteria</taxon>
        <taxon>Bacillati</taxon>
        <taxon>Bacillota</taxon>
        <taxon>Clostridia</taxon>
        <taxon>Eubacteriales</taxon>
        <taxon>Eubacteriaceae</taxon>
        <taxon>Eubacterium</taxon>
    </lineage>
</organism>
<dbReference type="AlphaFoldDB" id="A0A415L7L7"/>
<accession>A0A415L7L7</accession>
<dbReference type="SUPFAM" id="SSF53474">
    <property type="entry name" value="alpha/beta-Hydrolases"/>
    <property type="match status" value="1"/>
</dbReference>
<sequence length="523" mass="59795">MFCDKLTEKAIVLSDNPLAKTKNGNIAGIKKSSTYIFRGIKYANAERFHMPSKVGPWENSKPAVLYGYVCPERTTPIGYDAQVCPHYYMPQDENCQYLNIWTQSLDRNEKKPVMVWMHGGGWNSGSSVEQYAYDGEELSKFGNVVVVSFNHRHNVLGNLDLSEYGEEYAKSSYCAMGDIIECLRWIKENISCFGGNPENVMLFGQSGGVAKILYIMQCPECDGLYHKVAIDSGGIKEQIIPEGYTKKQIAQKLARLTVEKLGLSKQTIKKIEEIPYWDLVEAANQAEEKLKEELGRDFSWRWEPIEDGEFIIGSTLKNGFRKETSKIPMIIGNVFGEANSNLIPNNKLGDGYKNHWSDLQIQTFCKEKWGNEYETILEEFKKVYPDNNPADVLFMDYKERDGQLNLVKKRLEIGGDVWNWLFKKESDFNGGTVAWHCSEIPFVFHNVSFIEASFEPGISDQLEDIMCQAWVNMAYSGNPNGGCVPEWNKMQKDNIYTMIFDEKCKVEKNHDIKLRELLKKADK</sequence>
<dbReference type="InterPro" id="IPR050309">
    <property type="entry name" value="Type-B_Carboxylest/Lipase"/>
</dbReference>
<name>A0A415L7L7_9FIRM</name>
<dbReference type="RefSeq" id="WP_118379890.1">
    <property type="nucleotide sequence ID" value="NZ_CABJDQ010000006.1"/>
</dbReference>